<feature type="compositionally biased region" description="Basic and acidic residues" evidence="1">
    <location>
        <begin position="25"/>
        <end position="34"/>
    </location>
</feature>
<protein>
    <submittedName>
        <fullName evidence="3">Uncharacterized protein</fullName>
    </submittedName>
</protein>
<dbReference type="Proteomes" id="UP000281813">
    <property type="component" value="Unassembled WGS sequence"/>
</dbReference>
<gene>
    <name evidence="3" type="ORF">D8M05_16190</name>
</gene>
<organism evidence="3 4">
    <name type="scientific">Oceanobacillus bengalensis</name>
    <dbReference type="NCBI Taxonomy" id="1435466"/>
    <lineage>
        <taxon>Bacteria</taxon>
        <taxon>Bacillati</taxon>
        <taxon>Bacillota</taxon>
        <taxon>Bacilli</taxon>
        <taxon>Bacillales</taxon>
        <taxon>Bacillaceae</taxon>
        <taxon>Oceanobacillus</taxon>
    </lineage>
</organism>
<evidence type="ECO:0000313" key="4">
    <source>
        <dbReference type="Proteomes" id="UP000281813"/>
    </source>
</evidence>
<dbReference type="PROSITE" id="PS51257">
    <property type="entry name" value="PROKAR_LIPOPROTEIN"/>
    <property type="match status" value="1"/>
</dbReference>
<feature type="compositionally biased region" description="Acidic residues" evidence="1">
    <location>
        <begin position="35"/>
        <end position="69"/>
    </location>
</feature>
<dbReference type="RefSeq" id="WP_121133662.1">
    <property type="nucleotide sequence ID" value="NZ_JBHUFK010000047.1"/>
</dbReference>
<keyword evidence="2" id="KW-0732">Signal</keyword>
<feature type="chain" id="PRO_5019836957" evidence="2">
    <location>
        <begin position="21"/>
        <end position="350"/>
    </location>
</feature>
<evidence type="ECO:0000313" key="3">
    <source>
        <dbReference type="EMBL" id="RKQ13400.1"/>
    </source>
</evidence>
<accession>A0A494YTH8</accession>
<keyword evidence="4" id="KW-1185">Reference proteome</keyword>
<dbReference type="OrthoDB" id="6691119at2"/>
<evidence type="ECO:0000256" key="2">
    <source>
        <dbReference type="SAM" id="SignalP"/>
    </source>
</evidence>
<proteinExistence type="predicted"/>
<dbReference type="AlphaFoldDB" id="A0A494YTH8"/>
<name>A0A494YTH8_9BACI</name>
<reference evidence="3 4" key="1">
    <citation type="journal article" date="2015" name="Antonie Van Leeuwenhoek">
        <title>Oceanobacillus bengalensis sp. nov., a bacterium isolated from seawater of the Bay of Bengal.</title>
        <authorList>
            <person name="Yongchang O."/>
            <person name="Xiang W."/>
            <person name="Wang G."/>
        </authorList>
    </citation>
    <scope>NUCLEOTIDE SEQUENCE [LARGE SCALE GENOMIC DNA]</scope>
    <source>
        <strain evidence="3 4">MCCC 1K00260</strain>
    </source>
</reference>
<feature type="signal peptide" evidence="2">
    <location>
        <begin position="1"/>
        <end position="20"/>
    </location>
</feature>
<sequence>MLRKGLFIFIFSLVVTIAVACSNAEETKSEGNKEDTEETNEVSTPEDDGQQQAEEVVEETEVEEEPSIPEDEVLINVLEKNFETIMSQDEAGHMETIHSGSPSYEGTKDLFDQLSLYTLDITLSDVTVEEKSEEEARIAYTQTTVKVDGPAYENNKVTGVHVLRPEDGEWKIYGTEVIEIIYLDENGEELENGTASEEVVMEGEYADIITNLEMPFDSNKWVISNYQEIQGEAIVEFLVQGEDFQNFTELLTLHYYKDGKDSIGVDPLIKTMEENLVSMISGDFEFSRLEESEEEVLFEFFITGDHAQLDQEEVGRAFIKDNDLFVIRYTTMEKSIENKEDWIGKLKGVQ</sequence>
<comment type="caution">
    <text evidence="3">The sequence shown here is derived from an EMBL/GenBank/DDBJ whole genome shotgun (WGS) entry which is preliminary data.</text>
</comment>
<dbReference type="EMBL" id="RBZO01000031">
    <property type="protein sequence ID" value="RKQ13400.1"/>
    <property type="molecule type" value="Genomic_DNA"/>
</dbReference>
<evidence type="ECO:0000256" key="1">
    <source>
        <dbReference type="SAM" id="MobiDB-lite"/>
    </source>
</evidence>
<feature type="region of interest" description="Disordered" evidence="1">
    <location>
        <begin position="24"/>
        <end position="69"/>
    </location>
</feature>